<dbReference type="EMBL" id="CP024176">
    <property type="protein sequence ID" value="ATQ83043.1"/>
    <property type="molecule type" value="Genomic_DNA"/>
</dbReference>
<reference evidence="2" key="1">
    <citation type="submission" date="2017-11" db="EMBL/GenBank/DDBJ databases">
        <title>Complete Genome Sequence from Moraxella oslensis YHS isolated from human skin.</title>
        <authorList>
            <person name="Lee K."/>
            <person name="Lim J.Y."/>
            <person name="Hwang I."/>
        </authorList>
    </citation>
    <scope>NUCLEOTIDE SEQUENCE</scope>
    <source>
        <strain evidence="2">YHS</strain>
    </source>
</reference>
<feature type="domain" description="DUF2059" evidence="1">
    <location>
        <begin position="160"/>
        <end position="201"/>
    </location>
</feature>
<evidence type="ECO:0000259" key="1">
    <source>
        <dbReference type="Pfam" id="PF09832"/>
    </source>
</evidence>
<proteinExistence type="predicted"/>
<protein>
    <recommendedName>
        <fullName evidence="1">DUF2059 domain-containing protein</fullName>
    </recommendedName>
</protein>
<evidence type="ECO:0000313" key="2">
    <source>
        <dbReference type="EMBL" id="ATQ83043.1"/>
    </source>
</evidence>
<organism evidence="2">
    <name type="scientific">Faucicola osloensis</name>
    <name type="common">Moraxella osloensis</name>
    <dbReference type="NCBI Taxonomy" id="34062"/>
    <lineage>
        <taxon>Bacteria</taxon>
        <taxon>Pseudomonadati</taxon>
        <taxon>Pseudomonadota</taxon>
        <taxon>Gammaproteobacteria</taxon>
        <taxon>Moraxellales</taxon>
        <taxon>Moraxellaceae</taxon>
        <taxon>Faucicola</taxon>
    </lineage>
</organism>
<sequence length="227" mass="25648">MRHKYLSKKSNKPLRLLWSLTAKKLAGLALLVSSSMTMLVHPAYAELIIQNNPVNAVNAQPSIATLNELQTQPTDASLDKLIKVLHIDKMIDEMLAQRQQAANMMKGLPQELPTDENAGIFSRHAQKQFKNIFVKYSTVLGQQLDQPISKQQLQQAYQVIAKKTYTQAEVDALNQFYETPMGQRILSKQSQVSSEFVQVMMPTLIGDTSQFEKAMPSLQKDIEKIFK</sequence>
<dbReference type="AlphaFoldDB" id="A0AAD0EXB5"/>
<gene>
    <name evidence="2" type="ORF">YHS_03935</name>
</gene>
<dbReference type="InterPro" id="IPR018637">
    <property type="entry name" value="DUF2059"/>
</dbReference>
<dbReference type="Pfam" id="PF09832">
    <property type="entry name" value="DUF2059"/>
    <property type="match status" value="1"/>
</dbReference>
<name>A0AAD0EXB5_FAUOS</name>
<accession>A0AAD0EXB5</accession>